<proteinExistence type="inferred from homology"/>
<protein>
    <recommendedName>
        <fullName evidence="8">Asparaginase</fullName>
    </recommendedName>
</protein>
<dbReference type="InterPro" id="IPR004550">
    <property type="entry name" value="AsnASE_II"/>
</dbReference>
<dbReference type="Pfam" id="PF17763">
    <property type="entry name" value="Asparaginase_C"/>
    <property type="match status" value="1"/>
</dbReference>
<dbReference type="InterPro" id="IPR027473">
    <property type="entry name" value="L-asparaginase_C"/>
</dbReference>
<dbReference type="GO" id="GO:0006528">
    <property type="term" value="P:asparagine metabolic process"/>
    <property type="evidence" value="ECO:0007669"/>
    <property type="project" value="InterPro"/>
</dbReference>
<dbReference type="InterPro" id="IPR027474">
    <property type="entry name" value="L-asparaginase_N"/>
</dbReference>
<feature type="domain" description="L-asparaginase N-terminal" evidence="4">
    <location>
        <begin position="5"/>
        <end position="181"/>
    </location>
</feature>
<dbReference type="Gene3D" id="3.40.50.1170">
    <property type="entry name" value="L-asparaginase, N-terminal domain"/>
    <property type="match status" value="1"/>
</dbReference>
<comment type="similarity">
    <text evidence="1">Belongs to the asparaginase 1 family.</text>
</comment>
<evidence type="ECO:0000256" key="1">
    <source>
        <dbReference type="ARBA" id="ARBA00010518"/>
    </source>
</evidence>
<dbReference type="PRINTS" id="PR00139">
    <property type="entry name" value="ASNGLNASE"/>
</dbReference>
<dbReference type="eggNOG" id="COG0252">
    <property type="taxonomic scope" value="Bacteria"/>
</dbReference>
<dbReference type="GO" id="GO:0004067">
    <property type="term" value="F:asparaginase activity"/>
    <property type="evidence" value="ECO:0007669"/>
    <property type="project" value="UniProtKB-UniRule"/>
</dbReference>
<dbReference type="InterPro" id="IPR036152">
    <property type="entry name" value="Asp/glu_Ase-like_sf"/>
</dbReference>
<keyword evidence="2" id="KW-0378">Hydrolase</keyword>
<name>A0A0F0HBR2_LENAE</name>
<dbReference type="InterPro" id="IPR006034">
    <property type="entry name" value="Asparaginase/glutaminase-like"/>
</dbReference>
<feature type="active site" description="O-isoaspartyl threonine intermediate" evidence="3">
    <location>
        <position position="13"/>
    </location>
</feature>
<evidence type="ECO:0000313" key="7">
    <source>
        <dbReference type="Proteomes" id="UP000033393"/>
    </source>
</evidence>
<evidence type="ECO:0000256" key="2">
    <source>
        <dbReference type="ARBA" id="ARBA00022801"/>
    </source>
</evidence>
<comment type="caution">
    <text evidence="6">The sequence shown here is derived from an EMBL/GenBank/DDBJ whole genome shotgun (WGS) entry which is preliminary data.</text>
</comment>
<sequence>MSSQVAVASLGGTITMTGSGAVSPTLGAKDLVQGLEVGEIATLATIPGASLTFTALLEAFDWADKQVSRGAVGVVIIQGTDTLEETAYFFDCLWPHEEPVVVTGAMRHPGLPGPDGPANLAAAVATAGAGNSRGRGALLVINDEIHAARWVRKAHSSLLNAFESFPGPLGLVIEGAPQYFHPAHQLPALPRPRDVPTVPLLEATLDDDGSLLDWLDVGGVVVAATGVGHVSESMAEAISRARFPVVVATRTGAGTTFRNTYGFTGSESDLIKRGAVMAGWLCPRKARVLLRLALGSQSSIDDVFSSRGRVF</sequence>
<dbReference type="Gene3D" id="3.40.50.40">
    <property type="match status" value="1"/>
</dbReference>
<dbReference type="InterPro" id="IPR037152">
    <property type="entry name" value="L-asparaginase_N_sf"/>
</dbReference>
<dbReference type="PATRIC" id="fig|68170.10.peg.6679"/>
<feature type="domain" description="Asparaginase/glutaminase C-terminal" evidence="5">
    <location>
        <begin position="198"/>
        <end position="302"/>
    </location>
</feature>
<keyword evidence="7" id="KW-1185">Reference proteome</keyword>
<gene>
    <name evidence="6" type="ORF">UK23_05580</name>
</gene>
<dbReference type="EMBL" id="JYJG01000027">
    <property type="protein sequence ID" value="KJK51782.1"/>
    <property type="molecule type" value="Genomic_DNA"/>
</dbReference>
<evidence type="ECO:0000256" key="3">
    <source>
        <dbReference type="PIRSR" id="PIRSR001220-1"/>
    </source>
</evidence>
<dbReference type="InterPro" id="IPR040919">
    <property type="entry name" value="Asparaginase_C"/>
</dbReference>
<dbReference type="CDD" id="cd08964">
    <property type="entry name" value="L-asparaginase_II"/>
    <property type="match status" value="1"/>
</dbReference>
<reference evidence="6 7" key="1">
    <citation type="submission" date="2015-02" db="EMBL/GenBank/DDBJ databases">
        <authorList>
            <person name="Ju K.-S."/>
            <person name="Doroghazi J.R."/>
            <person name="Metcalf W."/>
        </authorList>
    </citation>
    <scope>NUCLEOTIDE SEQUENCE [LARGE SCALE GENOMIC DNA]</scope>
    <source>
        <strain evidence="6 7">NRRL B-16140</strain>
    </source>
</reference>
<evidence type="ECO:0000259" key="5">
    <source>
        <dbReference type="Pfam" id="PF17763"/>
    </source>
</evidence>
<dbReference type="PIRSF" id="PIRSF001220">
    <property type="entry name" value="L-ASNase_gatD"/>
    <property type="match status" value="1"/>
</dbReference>
<dbReference type="PIRSF" id="PIRSF500176">
    <property type="entry name" value="L_ASNase"/>
    <property type="match status" value="1"/>
</dbReference>
<dbReference type="STRING" id="68170.GCA_000974445_02301"/>
<organism evidence="6 7">
    <name type="scientific">Lentzea aerocolonigenes</name>
    <name type="common">Lechevalieria aerocolonigenes</name>
    <name type="synonym">Saccharothrix aerocolonigenes</name>
    <dbReference type="NCBI Taxonomy" id="68170"/>
    <lineage>
        <taxon>Bacteria</taxon>
        <taxon>Bacillati</taxon>
        <taxon>Actinomycetota</taxon>
        <taxon>Actinomycetes</taxon>
        <taxon>Pseudonocardiales</taxon>
        <taxon>Pseudonocardiaceae</taxon>
        <taxon>Lentzea</taxon>
    </lineage>
</organism>
<evidence type="ECO:0000259" key="4">
    <source>
        <dbReference type="Pfam" id="PF00710"/>
    </source>
</evidence>
<dbReference type="PANTHER" id="PTHR11707">
    <property type="entry name" value="L-ASPARAGINASE"/>
    <property type="match status" value="1"/>
</dbReference>
<evidence type="ECO:0000313" key="6">
    <source>
        <dbReference type="EMBL" id="KJK51782.1"/>
    </source>
</evidence>
<dbReference type="Pfam" id="PF00710">
    <property type="entry name" value="Asparaginase"/>
    <property type="match status" value="1"/>
</dbReference>
<dbReference type="PROSITE" id="PS51732">
    <property type="entry name" value="ASN_GLN_ASE_3"/>
    <property type="match status" value="1"/>
</dbReference>
<dbReference type="RefSeq" id="WP_045310281.1">
    <property type="nucleotide sequence ID" value="NZ_JYJG01000027.1"/>
</dbReference>
<dbReference type="OrthoDB" id="9788068at2"/>
<dbReference type="AlphaFoldDB" id="A0A0F0HBR2"/>
<evidence type="ECO:0008006" key="8">
    <source>
        <dbReference type="Google" id="ProtNLM"/>
    </source>
</evidence>
<dbReference type="Proteomes" id="UP000033393">
    <property type="component" value="Unassembled WGS sequence"/>
</dbReference>
<accession>A0A0F0HBR2</accession>
<dbReference type="SMART" id="SM00870">
    <property type="entry name" value="Asparaginase"/>
    <property type="match status" value="1"/>
</dbReference>
<dbReference type="SUPFAM" id="SSF53774">
    <property type="entry name" value="Glutaminase/Asparaginase"/>
    <property type="match status" value="1"/>
</dbReference>
<dbReference type="PANTHER" id="PTHR11707:SF28">
    <property type="entry name" value="60 KDA LYSOPHOSPHOLIPASE"/>
    <property type="match status" value="1"/>
</dbReference>